<feature type="domain" description="Transposase IS30-like HTH" evidence="1">
    <location>
        <begin position="170"/>
        <end position="197"/>
    </location>
</feature>
<dbReference type="AlphaFoldDB" id="A0A318S606"/>
<organism evidence="2 3">
    <name type="scientific">Deinococcus yavapaiensis KR-236</name>
    <dbReference type="NCBI Taxonomy" id="694435"/>
    <lineage>
        <taxon>Bacteria</taxon>
        <taxon>Thermotogati</taxon>
        <taxon>Deinococcota</taxon>
        <taxon>Deinococci</taxon>
        <taxon>Deinococcales</taxon>
        <taxon>Deinococcaceae</taxon>
        <taxon>Deinococcus</taxon>
    </lineage>
</organism>
<dbReference type="Proteomes" id="UP000248326">
    <property type="component" value="Unassembled WGS sequence"/>
</dbReference>
<gene>
    <name evidence="2" type="ORF">DES52_10655</name>
</gene>
<dbReference type="InterPro" id="IPR025246">
    <property type="entry name" value="IS30-like_HTH"/>
</dbReference>
<dbReference type="Pfam" id="PF13936">
    <property type="entry name" value="HTH_38"/>
    <property type="match status" value="1"/>
</dbReference>
<dbReference type="EMBL" id="QJSX01000006">
    <property type="protein sequence ID" value="PYE54093.1"/>
    <property type="molecule type" value="Genomic_DNA"/>
</dbReference>
<proteinExistence type="predicted"/>
<name>A0A318S606_9DEIO</name>
<protein>
    <recommendedName>
        <fullName evidence="1">Transposase IS30-like HTH domain-containing protein</fullName>
    </recommendedName>
</protein>
<keyword evidence="3" id="KW-1185">Reference proteome</keyword>
<evidence type="ECO:0000313" key="2">
    <source>
        <dbReference type="EMBL" id="PYE54093.1"/>
    </source>
</evidence>
<accession>A0A318S606</accession>
<comment type="caution">
    <text evidence="2">The sequence shown here is derived from an EMBL/GenBank/DDBJ whole genome shotgun (WGS) entry which is preliminary data.</text>
</comment>
<evidence type="ECO:0000259" key="1">
    <source>
        <dbReference type="Pfam" id="PF13936"/>
    </source>
</evidence>
<sequence length="209" mass="23560">MPPLPVEKHLDVLEHLRPRLRPRLEHAPIKKFALQSAEKAFYDSIVPTIPLSAHARHRVHGPQFLLVDPAGILGEFKWSSQHLEEMGWDDDQEANIRSSATRRLGSHGRPRVARREDQRRFWALIAQGLQGEDAARSANVSPAVGVRWFREAGGMPPATLAPRSDAPTKRYLSFAEREEIALCRVQGRGVRDIARHLIDLGTAWQRAVS</sequence>
<reference evidence="2 3" key="1">
    <citation type="submission" date="2018-06" db="EMBL/GenBank/DDBJ databases">
        <title>Genomic Encyclopedia of Type Strains, Phase IV (KMG-IV): sequencing the most valuable type-strain genomes for metagenomic binning, comparative biology and taxonomic classification.</title>
        <authorList>
            <person name="Goeker M."/>
        </authorList>
    </citation>
    <scope>NUCLEOTIDE SEQUENCE [LARGE SCALE GENOMIC DNA]</scope>
    <source>
        <strain evidence="2 3">DSM 18048</strain>
    </source>
</reference>
<evidence type="ECO:0000313" key="3">
    <source>
        <dbReference type="Proteomes" id="UP000248326"/>
    </source>
</evidence>